<accession>A0ABS4KSV0</accession>
<keyword evidence="1" id="KW-0378">Hydrolase</keyword>
<comment type="caution">
    <text evidence="1">The sequence shown here is derived from an EMBL/GenBank/DDBJ whole genome shotgun (WGS) entry which is preliminary data.</text>
</comment>
<reference evidence="1 2" key="1">
    <citation type="submission" date="2021-03" db="EMBL/GenBank/DDBJ databases">
        <title>Genomic Encyclopedia of Type Strains, Phase IV (KMG-IV): sequencing the most valuable type-strain genomes for metagenomic binning, comparative biology and taxonomic classification.</title>
        <authorList>
            <person name="Goeker M."/>
        </authorList>
    </citation>
    <scope>NUCLEOTIDE SEQUENCE [LARGE SCALE GENOMIC DNA]</scope>
    <source>
        <strain evidence="1 2">DSM 28783</strain>
    </source>
</reference>
<name>A0ABS4KSV0_9CLOT</name>
<dbReference type="GO" id="GO:0004177">
    <property type="term" value="F:aminopeptidase activity"/>
    <property type="evidence" value="ECO:0007669"/>
    <property type="project" value="UniProtKB-KW"/>
</dbReference>
<dbReference type="EMBL" id="JAGGLM010000010">
    <property type="protein sequence ID" value="MBP2033102.1"/>
    <property type="molecule type" value="Genomic_DNA"/>
</dbReference>
<dbReference type="RefSeq" id="WP_209702252.1">
    <property type="nucleotide sequence ID" value="NZ_JAGGLM010000010.1"/>
</dbReference>
<protein>
    <submittedName>
        <fullName evidence="1">Methionine aminopeptidase</fullName>
    </submittedName>
</protein>
<evidence type="ECO:0000313" key="1">
    <source>
        <dbReference type="EMBL" id="MBP2033102.1"/>
    </source>
</evidence>
<evidence type="ECO:0000313" key="2">
    <source>
        <dbReference type="Proteomes" id="UP001519307"/>
    </source>
</evidence>
<organism evidence="1 2">
    <name type="scientific">Clostridium algifaecis</name>
    <dbReference type="NCBI Taxonomy" id="1472040"/>
    <lineage>
        <taxon>Bacteria</taxon>
        <taxon>Bacillati</taxon>
        <taxon>Bacillota</taxon>
        <taxon>Clostridia</taxon>
        <taxon>Eubacteriales</taxon>
        <taxon>Clostridiaceae</taxon>
        <taxon>Clostridium</taxon>
    </lineage>
</organism>
<proteinExistence type="predicted"/>
<keyword evidence="2" id="KW-1185">Reference proteome</keyword>
<gene>
    <name evidence="1" type="ORF">J2Z42_001785</name>
</gene>
<sequence length="56" mass="6465">MMLKIHMKMDCISHIGILVGETLKKFKEAIRLGISTLELDRIADEYVKNSAVFYHL</sequence>
<keyword evidence="1" id="KW-0031">Aminopeptidase</keyword>
<dbReference type="Proteomes" id="UP001519307">
    <property type="component" value="Unassembled WGS sequence"/>
</dbReference>
<keyword evidence="1" id="KW-0645">Protease</keyword>